<sequence>MNNTGEENTVTTERKFESISDFFLNATEEQKRKVFLSVLQQANNAQRKVMEQSAQSRQKR</sequence>
<proteinExistence type="predicted"/>
<keyword evidence="2" id="KW-1185">Reference proteome</keyword>
<accession>A0ABU7J112</accession>
<evidence type="ECO:0000313" key="1">
    <source>
        <dbReference type="EMBL" id="MEE2000033.1"/>
    </source>
</evidence>
<gene>
    <name evidence="1" type="ORF">QWY20_01095</name>
</gene>
<dbReference type="EMBL" id="JAUHLI010000001">
    <property type="protein sequence ID" value="MEE2000033.1"/>
    <property type="molecule type" value="Genomic_DNA"/>
</dbReference>
<dbReference type="RefSeq" id="WP_330127188.1">
    <property type="nucleotide sequence ID" value="NZ_JAUHLI010000001.1"/>
</dbReference>
<protein>
    <submittedName>
        <fullName evidence="1">Uncharacterized protein</fullName>
    </submittedName>
</protein>
<organism evidence="1 2">
    <name type="scientific">Alkalimonas cellulosilytica</name>
    <dbReference type="NCBI Taxonomy" id="3058395"/>
    <lineage>
        <taxon>Bacteria</taxon>
        <taxon>Pseudomonadati</taxon>
        <taxon>Pseudomonadota</taxon>
        <taxon>Gammaproteobacteria</taxon>
        <taxon>Alkalimonas</taxon>
    </lineage>
</organism>
<dbReference type="Proteomes" id="UP001336314">
    <property type="component" value="Unassembled WGS sequence"/>
</dbReference>
<reference evidence="1 2" key="1">
    <citation type="submission" date="2023-07" db="EMBL/GenBank/DDBJ databases">
        <title>Alkalimonas sp., MEB108 novel, alkaliphilic bacterium isolated from Lonar Lake, India.</title>
        <authorList>
            <person name="Joshi A."/>
            <person name="Thite S."/>
        </authorList>
    </citation>
    <scope>NUCLEOTIDE SEQUENCE [LARGE SCALE GENOMIC DNA]</scope>
    <source>
        <strain evidence="1 2">MEB108</strain>
    </source>
</reference>
<comment type="caution">
    <text evidence="1">The sequence shown here is derived from an EMBL/GenBank/DDBJ whole genome shotgun (WGS) entry which is preliminary data.</text>
</comment>
<evidence type="ECO:0000313" key="2">
    <source>
        <dbReference type="Proteomes" id="UP001336314"/>
    </source>
</evidence>
<name>A0ABU7J112_9GAMM</name>